<dbReference type="PANTHER" id="PTHR14845:SF0">
    <property type="entry name" value="DUF4515 DOMAIN-CONTAINING PROTEIN"/>
    <property type="match status" value="1"/>
</dbReference>
<dbReference type="EMBL" id="JALJOS010000001">
    <property type="protein sequence ID" value="KAK9844405.1"/>
    <property type="molecule type" value="Genomic_DNA"/>
</dbReference>
<feature type="coiled-coil region" evidence="1">
    <location>
        <begin position="37"/>
        <end position="64"/>
    </location>
</feature>
<dbReference type="Proteomes" id="UP001438707">
    <property type="component" value="Unassembled WGS sequence"/>
</dbReference>
<name>A0AAW1SE43_9CHLO</name>
<comment type="caution">
    <text evidence="2">The sequence shown here is derived from an EMBL/GenBank/DDBJ whole genome shotgun (WGS) entry which is preliminary data.</text>
</comment>
<evidence type="ECO:0008006" key="4">
    <source>
        <dbReference type="Google" id="ProtNLM"/>
    </source>
</evidence>
<keyword evidence="1" id="KW-0175">Coiled coil</keyword>
<evidence type="ECO:0000313" key="3">
    <source>
        <dbReference type="Proteomes" id="UP001438707"/>
    </source>
</evidence>
<feature type="coiled-coil region" evidence="1">
    <location>
        <begin position="116"/>
        <end position="207"/>
    </location>
</feature>
<gene>
    <name evidence="2" type="ORF">WJX74_002081</name>
</gene>
<protein>
    <recommendedName>
        <fullName evidence="4">Cilia- and flagella-associated protein 157</fullName>
    </recommendedName>
</protein>
<sequence length="449" mass="50871">MALQKDNASNTAATESTLLPPVDNLLYLQNQRLKVALADRVQQVAQLQRDVQRLVQESEMAARENFEIAEYMRKELLHKEDINVRTRAALSGEQQHAVTEMAAAKQQAHANEQRLQSEANLREEELAREIIDLKEQVAVVLEYKAKRQYVEDEFAALRQEIERLRGELALQAKVLETKYLERAARLKKSHEEQIEALKRTAELDAEERTDASIQRIITQNKNLTDELAVHVEVTEGLTKDLNEVAAERRRLQRDLKIKSEVEQQMAIRGALQARSLKEGTVQMASLEGNIAAILSSFDAERSELWARTGQQLMESEGEQTSLRRLLKLKTQELANIRHLAQEVLSHRSDVETFLLSSIHQVQKAASQDQSMKATLNCSTELAKPLSAVDIKDLSWEDRERVLRLLFVKINSSARQELPLHQLSAQHGSSLREGLQLHGTQAGAKQTAIV</sequence>
<accession>A0AAW1SE43</accession>
<evidence type="ECO:0000313" key="2">
    <source>
        <dbReference type="EMBL" id="KAK9844405.1"/>
    </source>
</evidence>
<dbReference type="AlphaFoldDB" id="A0AAW1SE43"/>
<evidence type="ECO:0000256" key="1">
    <source>
        <dbReference type="SAM" id="Coils"/>
    </source>
</evidence>
<organism evidence="2 3">
    <name type="scientific">Apatococcus lobatus</name>
    <dbReference type="NCBI Taxonomy" id="904363"/>
    <lineage>
        <taxon>Eukaryota</taxon>
        <taxon>Viridiplantae</taxon>
        <taxon>Chlorophyta</taxon>
        <taxon>core chlorophytes</taxon>
        <taxon>Trebouxiophyceae</taxon>
        <taxon>Chlorellales</taxon>
        <taxon>Chlorellaceae</taxon>
        <taxon>Apatococcus</taxon>
    </lineage>
</organism>
<reference evidence="2 3" key="1">
    <citation type="journal article" date="2024" name="Nat. Commun.">
        <title>Phylogenomics reveals the evolutionary origins of lichenization in chlorophyte algae.</title>
        <authorList>
            <person name="Puginier C."/>
            <person name="Libourel C."/>
            <person name="Otte J."/>
            <person name="Skaloud P."/>
            <person name="Haon M."/>
            <person name="Grisel S."/>
            <person name="Petersen M."/>
            <person name="Berrin J.G."/>
            <person name="Delaux P.M."/>
            <person name="Dal Grande F."/>
            <person name="Keller J."/>
        </authorList>
    </citation>
    <scope>NUCLEOTIDE SEQUENCE [LARGE SCALE GENOMIC DNA]</scope>
    <source>
        <strain evidence="2 3">SAG 2145</strain>
    </source>
</reference>
<proteinExistence type="predicted"/>
<keyword evidence="3" id="KW-1185">Reference proteome</keyword>
<dbReference type="PANTHER" id="PTHR14845">
    <property type="entry name" value="COILED-COIL DOMAIN-CONTAINING 166"/>
    <property type="match status" value="1"/>
</dbReference>